<evidence type="ECO:0000256" key="1">
    <source>
        <dbReference type="SAM" id="SignalP"/>
    </source>
</evidence>
<accession>A0A6P1BQ70</accession>
<dbReference type="Proteomes" id="UP000468531">
    <property type="component" value="Unassembled WGS sequence"/>
</dbReference>
<gene>
    <name evidence="3" type="ORF">FNJ47_32815</name>
</gene>
<feature type="chain" id="PRO_5027084962" evidence="1">
    <location>
        <begin position="29"/>
        <end position="399"/>
    </location>
</feature>
<evidence type="ECO:0000259" key="2">
    <source>
        <dbReference type="Pfam" id="PF13924"/>
    </source>
</evidence>
<evidence type="ECO:0000313" key="3">
    <source>
        <dbReference type="EMBL" id="NEV00469.1"/>
    </source>
</evidence>
<protein>
    <submittedName>
        <fullName evidence="3">Lipocalin-like domain-containing protein</fullName>
    </submittedName>
</protein>
<name>A0A6P1BQ70_9BRAD</name>
<comment type="caution">
    <text evidence="3">The sequence shown here is derived from an EMBL/GenBank/DDBJ whole genome shotgun (WGS) entry which is preliminary data.</text>
</comment>
<dbReference type="InterPro" id="IPR024311">
    <property type="entry name" value="Lipocalin-like"/>
</dbReference>
<organism evidence="3 4">
    <name type="scientific">Bradyrhizobium uaiense</name>
    <dbReference type="NCBI Taxonomy" id="2594946"/>
    <lineage>
        <taxon>Bacteria</taxon>
        <taxon>Pseudomonadati</taxon>
        <taxon>Pseudomonadota</taxon>
        <taxon>Alphaproteobacteria</taxon>
        <taxon>Hyphomicrobiales</taxon>
        <taxon>Nitrobacteraceae</taxon>
        <taxon>Bradyrhizobium</taxon>
    </lineage>
</organism>
<feature type="signal peptide" evidence="1">
    <location>
        <begin position="1"/>
        <end position="28"/>
    </location>
</feature>
<dbReference type="AlphaFoldDB" id="A0A6P1BQ70"/>
<keyword evidence="4" id="KW-1185">Reference proteome</keyword>
<dbReference type="EMBL" id="VKHP01000180">
    <property type="protein sequence ID" value="NEV00469.1"/>
    <property type="molecule type" value="Genomic_DNA"/>
</dbReference>
<proteinExistence type="predicted"/>
<dbReference type="Pfam" id="PF13924">
    <property type="entry name" value="Lipocalin_5"/>
    <property type="match status" value="1"/>
</dbReference>
<reference evidence="3 4" key="1">
    <citation type="journal article" date="2020" name="Arch. Microbiol.">
        <title>Bradyrhizobium uaiense sp. nov., a new highly efficient cowpea symbiont.</title>
        <authorList>
            <person name="Cabral Michel D."/>
            <person name="Azarias Guimaraes A."/>
            <person name="Martins da Costa E."/>
            <person name="Soares de Carvalho T."/>
            <person name="Balsanelli E."/>
            <person name="Willems A."/>
            <person name="Maltempi de Souza E."/>
            <person name="de Souza Moreira F.M."/>
        </authorList>
    </citation>
    <scope>NUCLEOTIDE SEQUENCE [LARGE SCALE GENOMIC DNA]</scope>
    <source>
        <strain evidence="3 4">UFLA 03-164</strain>
    </source>
</reference>
<evidence type="ECO:0000313" key="4">
    <source>
        <dbReference type="Proteomes" id="UP000468531"/>
    </source>
</evidence>
<keyword evidence="1" id="KW-0732">Signal</keyword>
<feature type="domain" description="Lipocalin-like" evidence="2">
    <location>
        <begin position="266"/>
        <end position="382"/>
    </location>
</feature>
<sequence length="399" mass="44001">MINNWLAYMRTWAVSLAACCTLCTSAFACLGPSFERGIVFEHVPTDIDAPVVIEATIYDETQVGDARGNQTIVMNARVDRVIRGSIDAKYLRIFVYIGGCTRVGVGQGIVLGTLRDDPVRGIMLEAVARADMHAWSKEFAQKQTALFSTAKCMKSEFSARECRLTALARSGPNLEMRFGLLLGQQRTSGRSAVFGSFDPMRTRRPERLPTSIGCTHANITRLRTRLGERPMRLRAILAACSITALGVFTMTSGAIGQMQSVKQQLIGTWTLIAWEQKKADGTIVRRYGTGPKGIAFFDADGHYIITVMKSERPKYASNALWQGTPEENKDTADGTITYFGTYSTSEADRSITIHVEGSSFPNWNGTDQKRLVTIAEDQLTLTVRPSGSDVVDVTWKRAK</sequence>